<dbReference type="EMBL" id="HBGY01026218">
    <property type="protein sequence ID" value="CAD9599575.1"/>
    <property type="molecule type" value="Transcribed_RNA"/>
</dbReference>
<gene>
    <name evidence="3" type="ORF">LDAN0321_LOCUS16215</name>
</gene>
<accession>A0A7S2LAG3</accession>
<dbReference type="AlphaFoldDB" id="A0A7S2LAG3"/>
<keyword evidence="1" id="KW-0547">Nucleotide-binding</keyword>
<sequence length="677" mass="76741">MSEKAFQHIDLQPFSRKQVGHLVASLAEVEDDEVDDSMVRFVYQQSGGMPHFAREILEAINLTNLLVRRESSELLGWNVDLSSEQLADKTNAFSSLEQMMMHRVDSLDREMRAAVQVCAVLGREFLMSDLVLVQRDCMGLQKAVDDFEFSKKFLDKAVNERILEVTIDEGNDYHDELNDMELDGGSDFHEDVLYRFRLDVFRTSVLYSMLESRRRDLHSVIAKALQRQQKQKHGDHSTDYRGMLKLFGHLKACADSVNAAELALKIGKEFENLGLSSQSLSLYNETVEIWDPCVHRDDDPERTTIGGIESQVVYAIGPTDLEYLIKVKIETGKCFANVHDGTKSALTYEDAYSILKEAPSSEDIEDHAMLFPIFSGLCLALKWGRIKDDAEKTYEQELVARFVLEANRHGDPIHEARALAMQGVMFYSLGKLDDCLETQRKLDDVYDVNEHSTGICKSYGSDRAAQNYGLCTEWHELLGNHDEMMETIEFVLNILLPKMEERNVHNQFMMLYPVLIVMKGQGMAHRALQIFQAHLVDMFEQHYGSNASTFCLAMYKPTVFLLKLLAAKDEGVEISSEQLQEIGDWVTDDKAGEFTQDLESVTVNLGRDGIGVVAEICLLLLENTTASALMSEDVRERIKQKGITLAEASVSRSKDHVGFRYAYKEVKDVLKKLLSIS</sequence>
<dbReference type="GO" id="GO:0005524">
    <property type="term" value="F:ATP binding"/>
    <property type="evidence" value="ECO:0007669"/>
    <property type="project" value="UniProtKB-KW"/>
</dbReference>
<dbReference type="PANTHER" id="PTHR16305">
    <property type="entry name" value="TESTICULAR SOLUBLE ADENYLYL CYCLASE"/>
    <property type="match status" value="1"/>
</dbReference>
<dbReference type="GO" id="GO:0004016">
    <property type="term" value="F:adenylate cyclase activity"/>
    <property type="evidence" value="ECO:0007669"/>
    <property type="project" value="TreeGrafter"/>
</dbReference>
<keyword evidence="2" id="KW-0067">ATP-binding</keyword>
<name>A0A7S2LAG3_9STRA</name>
<dbReference type="GO" id="GO:0005737">
    <property type="term" value="C:cytoplasm"/>
    <property type="evidence" value="ECO:0007669"/>
    <property type="project" value="TreeGrafter"/>
</dbReference>
<protein>
    <submittedName>
        <fullName evidence="3">Uncharacterized protein</fullName>
    </submittedName>
</protein>
<evidence type="ECO:0000256" key="2">
    <source>
        <dbReference type="ARBA" id="ARBA00022840"/>
    </source>
</evidence>
<organism evidence="3">
    <name type="scientific">Leptocylindrus danicus</name>
    <dbReference type="NCBI Taxonomy" id="163516"/>
    <lineage>
        <taxon>Eukaryota</taxon>
        <taxon>Sar</taxon>
        <taxon>Stramenopiles</taxon>
        <taxon>Ochrophyta</taxon>
        <taxon>Bacillariophyta</taxon>
        <taxon>Coscinodiscophyceae</taxon>
        <taxon>Chaetocerotophycidae</taxon>
        <taxon>Leptocylindrales</taxon>
        <taxon>Leptocylindraceae</taxon>
        <taxon>Leptocylindrus</taxon>
    </lineage>
</organism>
<proteinExistence type="predicted"/>
<evidence type="ECO:0000256" key="1">
    <source>
        <dbReference type="ARBA" id="ARBA00022741"/>
    </source>
</evidence>
<dbReference type="PANTHER" id="PTHR16305:SF28">
    <property type="entry name" value="GUANYLATE CYCLASE DOMAIN-CONTAINING PROTEIN"/>
    <property type="match status" value="1"/>
</dbReference>
<evidence type="ECO:0000313" key="3">
    <source>
        <dbReference type="EMBL" id="CAD9599575.1"/>
    </source>
</evidence>
<reference evidence="3" key="1">
    <citation type="submission" date="2021-01" db="EMBL/GenBank/DDBJ databases">
        <authorList>
            <person name="Corre E."/>
            <person name="Pelletier E."/>
            <person name="Niang G."/>
            <person name="Scheremetjew M."/>
            <person name="Finn R."/>
            <person name="Kale V."/>
            <person name="Holt S."/>
            <person name="Cochrane G."/>
            <person name="Meng A."/>
            <person name="Brown T."/>
            <person name="Cohen L."/>
        </authorList>
    </citation>
    <scope>NUCLEOTIDE SEQUENCE</scope>
    <source>
        <strain evidence="3">B650</strain>
    </source>
</reference>